<dbReference type="RefSeq" id="WP_163284471.1">
    <property type="nucleotide sequence ID" value="NZ_JAAGVY010000010.1"/>
</dbReference>
<evidence type="ECO:0000313" key="2">
    <source>
        <dbReference type="Proteomes" id="UP000486602"/>
    </source>
</evidence>
<dbReference type="PANTHER" id="PTHR39662:SF1">
    <property type="entry name" value="DUF354 DOMAIN-CONTAINING PROTEIN"/>
    <property type="match status" value="1"/>
</dbReference>
<name>A0A7K3WNV0_9FLAO</name>
<accession>A0A7K3WNV0</accession>
<reference evidence="1 2" key="1">
    <citation type="submission" date="2020-02" db="EMBL/GenBank/DDBJ databases">
        <title>Out from the shadows clarifying the taxonomy of the family Cryomorphaceae and related taxa by utilizing the GTDB taxonomic framework.</title>
        <authorList>
            <person name="Bowman J.P."/>
        </authorList>
    </citation>
    <scope>NUCLEOTIDE SEQUENCE [LARGE SCALE GENOMIC DNA]</scope>
    <source>
        <strain evidence="1 2">QSSC 1-22</strain>
    </source>
</reference>
<proteinExistence type="predicted"/>
<sequence>MAEKQDENTRRFLFYMGHPAHYHNFKHAISILKAKGHDVKVVARGKDVLFDLLESEDWDIVKFPARKPSMRSAWSLTVKLGIAAAIARRELSMLKIARRFEPDVMIGTDLVITHVGKLLNIPSIVVNEDDSAAIPLMAKYAFPYATAILAPNCCDQSPANAKKIGYEGNHELAYLHPDVFKEDLSELPAVFRESGNYYLLRFASLHAHHDEGRNGISDELALKIIAILEPHGRVFITSERPFAERLEPYRLPVHPAKMHQVMAHASIYIGDSQTMAAEAAVLGVPAIRFNDFVGELSYLEELEHKFQLTKGIRSNEPQKLIEMLKMWVGDKNLKQTWLDRRKAMLNQYISVTPFWVEVFEKMALKNR</sequence>
<evidence type="ECO:0000313" key="1">
    <source>
        <dbReference type="EMBL" id="NEN23339.1"/>
    </source>
</evidence>
<dbReference type="Proteomes" id="UP000486602">
    <property type="component" value="Unassembled WGS sequence"/>
</dbReference>
<organism evidence="1 2">
    <name type="scientific">Cryomorpha ignava</name>
    <dbReference type="NCBI Taxonomy" id="101383"/>
    <lineage>
        <taxon>Bacteria</taxon>
        <taxon>Pseudomonadati</taxon>
        <taxon>Bacteroidota</taxon>
        <taxon>Flavobacteriia</taxon>
        <taxon>Flavobacteriales</taxon>
        <taxon>Cryomorphaceae</taxon>
        <taxon>Cryomorpha</taxon>
    </lineage>
</organism>
<dbReference type="Pfam" id="PF04007">
    <property type="entry name" value="DUF354"/>
    <property type="match status" value="1"/>
</dbReference>
<dbReference type="PANTHER" id="PTHR39662">
    <property type="entry name" value="DUF354 DOMAIN-CONTAINING PROTEIN-RELATED"/>
    <property type="match status" value="1"/>
</dbReference>
<dbReference type="SUPFAM" id="SSF53756">
    <property type="entry name" value="UDP-Glycosyltransferase/glycogen phosphorylase"/>
    <property type="match status" value="1"/>
</dbReference>
<dbReference type="EMBL" id="JAAGVY010000010">
    <property type="protein sequence ID" value="NEN23339.1"/>
    <property type="molecule type" value="Genomic_DNA"/>
</dbReference>
<keyword evidence="2" id="KW-1185">Reference proteome</keyword>
<dbReference type="InterPro" id="IPR007152">
    <property type="entry name" value="DUF354"/>
</dbReference>
<protein>
    <submittedName>
        <fullName evidence="1">DUF354 domain-containing protein</fullName>
    </submittedName>
</protein>
<comment type="caution">
    <text evidence="1">The sequence shown here is derived from an EMBL/GenBank/DDBJ whole genome shotgun (WGS) entry which is preliminary data.</text>
</comment>
<gene>
    <name evidence="1" type="ORF">G3O08_07485</name>
</gene>
<dbReference type="AlphaFoldDB" id="A0A7K3WNV0"/>